<feature type="domain" description="HTH araC/xylS-type" evidence="4">
    <location>
        <begin position="232"/>
        <end position="330"/>
    </location>
</feature>
<dbReference type="PANTHER" id="PTHR47894:SF4">
    <property type="entry name" value="HTH-TYPE TRANSCRIPTIONAL REGULATOR GADX"/>
    <property type="match status" value="1"/>
</dbReference>
<dbReference type="InterPro" id="IPR032687">
    <property type="entry name" value="AraC-type_N"/>
</dbReference>
<keyword evidence="1" id="KW-0805">Transcription regulation</keyword>
<dbReference type="InterPro" id="IPR009057">
    <property type="entry name" value="Homeodomain-like_sf"/>
</dbReference>
<dbReference type="InterPro" id="IPR018060">
    <property type="entry name" value="HTH_AraC"/>
</dbReference>
<dbReference type="SUPFAM" id="SSF46689">
    <property type="entry name" value="Homeodomain-like"/>
    <property type="match status" value="1"/>
</dbReference>
<dbReference type="Pfam" id="PF12833">
    <property type="entry name" value="HTH_18"/>
    <property type="match status" value="1"/>
</dbReference>
<dbReference type="GO" id="GO:0000976">
    <property type="term" value="F:transcription cis-regulatory region binding"/>
    <property type="evidence" value="ECO:0007669"/>
    <property type="project" value="TreeGrafter"/>
</dbReference>
<evidence type="ECO:0000313" key="5">
    <source>
        <dbReference type="EMBL" id="TCP05499.1"/>
    </source>
</evidence>
<name>A0A4R2MDM6_RUBGE</name>
<dbReference type="RefSeq" id="WP_132644497.1">
    <property type="nucleotide sequence ID" value="NZ_CP181386.1"/>
</dbReference>
<dbReference type="GO" id="GO:0003700">
    <property type="term" value="F:DNA-binding transcription factor activity"/>
    <property type="evidence" value="ECO:0007669"/>
    <property type="project" value="InterPro"/>
</dbReference>
<reference evidence="5 6" key="1">
    <citation type="submission" date="2019-03" db="EMBL/GenBank/DDBJ databases">
        <title>Genomic Encyclopedia of Type Strains, Phase IV (KMG-IV): sequencing the most valuable type-strain genomes for metagenomic binning, comparative biology and taxonomic classification.</title>
        <authorList>
            <person name="Goeker M."/>
        </authorList>
    </citation>
    <scope>NUCLEOTIDE SEQUENCE [LARGE SCALE GENOMIC DNA]</scope>
    <source>
        <strain evidence="5 6">DSM 1709</strain>
    </source>
</reference>
<evidence type="ECO:0000259" key="4">
    <source>
        <dbReference type="PROSITE" id="PS01124"/>
    </source>
</evidence>
<dbReference type="Pfam" id="PF12625">
    <property type="entry name" value="Arabinose_bd"/>
    <property type="match status" value="1"/>
</dbReference>
<dbReference type="OrthoDB" id="6506763at2"/>
<dbReference type="Proteomes" id="UP000295106">
    <property type="component" value="Unassembled WGS sequence"/>
</dbReference>
<comment type="caution">
    <text evidence="5">The sequence shown here is derived from an EMBL/GenBank/DDBJ whole genome shotgun (WGS) entry which is preliminary data.</text>
</comment>
<gene>
    <name evidence="5" type="ORF">EV684_101371</name>
</gene>
<sequence length="332" mass="35310">MAEAPAWVPALTLRLQLQGLATLGLDAAHVQAALGPLPDAPDALVPAQAYVRMWHAAELLHGPGVASALAGTIAFGAFGALDYLVGSADTVAGGCESARLHFAMVSTDTALEIDPLDDGGHALRVRALAPMPVQALEFTLATLFLRLRHVTGGGFRPRLLGLPVARPAGDDAERLALFGQTPAYGHPCAEMLIDAATWEMPTCSADPMLHAALKDMAARLELAQPGDSSLQQALRARLRDALAQGHADAARLAELLGVSERTLQRRLAGIGRSFSEVVEEFRREEAARLLATPGLALVEVASRLGYAEQTSFTRAFRRWTGVTPGRWRAGRR</sequence>
<dbReference type="PROSITE" id="PS01124">
    <property type="entry name" value="HTH_ARAC_FAMILY_2"/>
    <property type="match status" value="1"/>
</dbReference>
<evidence type="ECO:0000256" key="3">
    <source>
        <dbReference type="ARBA" id="ARBA00023163"/>
    </source>
</evidence>
<dbReference type="PRINTS" id="PR00032">
    <property type="entry name" value="HTHARAC"/>
</dbReference>
<dbReference type="Gene3D" id="1.10.10.60">
    <property type="entry name" value="Homeodomain-like"/>
    <property type="match status" value="1"/>
</dbReference>
<accession>A0A4R2MDM6</accession>
<dbReference type="AlphaFoldDB" id="A0A4R2MDM6"/>
<dbReference type="SMART" id="SM00342">
    <property type="entry name" value="HTH_ARAC"/>
    <property type="match status" value="1"/>
</dbReference>
<protein>
    <submittedName>
        <fullName evidence="5">AraC family transcriptional regulator</fullName>
    </submittedName>
</protein>
<keyword evidence="2" id="KW-0238">DNA-binding</keyword>
<dbReference type="GO" id="GO:0005829">
    <property type="term" value="C:cytosol"/>
    <property type="evidence" value="ECO:0007669"/>
    <property type="project" value="TreeGrafter"/>
</dbReference>
<dbReference type="EMBL" id="SLXD01000001">
    <property type="protein sequence ID" value="TCP05499.1"/>
    <property type="molecule type" value="Genomic_DNA"/>
</dbReference>
<organism evidence="5 6">
    <name type="scientific">Rubrivivax gelatinosus</name>
    <name type="common">Rhodocyclus gelatinosus</name>
    <name type="synonym">Rhodopseudomonas gelatinosa</name>
    <dbReference type="NCBI Taxonomy" id="28068"/>
    <lineage>
        <taxon>Bacteria</taxon>
        <taxon>Pseudomonadati</taxon>
        <taxon>Pseudomonadota</taxon>
        <taxon>Betaproteobacteria</taxon>
        <taxon>Burkholderiales</taxon>
        <taxon>Sphaerotilaceae</taxon>
        <taxon>Rubrivivax</taxon>
    </lineage>
</organism>
<dbReference type="PANTHER" id="PTHR47894">
    <property type="entry name" value="HTH-TYPE TRANSCRIPTIONAL REGULATOR GADX"/>
    <property type="match status" value="1"/>
</dbReference>
<evidence type="ECO:0000256" key="1">
    <source>
        <dbReference type="ARBA" id="ARBA00023015"/>
    </source>
</evidence>
<dbReference type="InterPro" id="IPR020449">
    <property type="entry name" value="Tscrpt_reg_AraC-type_HTH"/>
</dbReference>
<proteinExistence type="predicted"/>
<keyword evidence="3" id="KW-0804">Transcription</keyword>
<evidence type="ECO:0000313" key="6">
    <source>
        <dbReference type="Proteomes" id="UP000295106"/>
    </source>
</evidence>
<dbReference type="GeneID" id="99687099"/>
<evidence type="ECO:0000256" key="2">
    <source>
        <dbReference type="ARBA" id="ARBA00023125"/>
    </source>
</evidence>